<gene>
    <name evidence="1" type="ORF">MILVUS5_LOCUS6</name>
</gene>
<comment type="caution">
    <text evidence="1">The sequence shown here is derived from an EMBL/GenBank/DDBJ whole genome shotgun (WGS) entry which is preliminary data.</text>
</comment>
<reference evidence="1" key="1">
    <citation type="submission" date="2023-10" db="EMBL/GenBank/DDBJ databases">
        <authorList>
            <person name="Rodriguez Cubillos JULIANA M."/>
            <person name="De Vega J."/>
        </authorList>
    </citation>
    <scope>NUCLEOTIDE SEQUENCE</scope>
</reference>
<protein>
    <submittedName>
        <fullName evidence="1">Uncharacterized protein</fullName>
    </submittedName>
</protein>
<organism evidence="1 2">
    <name type="scientific">Trifolium pratense</name>
    <name type="common">Red clover</name>
    <dbReference type="NCBI Taxonomy" id="57577"/>
    <lineage>
        <taxon>Eukaryota</taxon>
        <taxon>Viridiplantae</taxon>
        <taxon>Streptophyta</taxon>
        <taxon>Embryophyta</taxon>
        <taxon>Tracheophyta</taxon>
        <taxon>Spermatophyta</taxon>
        <taxon>Magnoliopsida</taxon>
        <taxon>eudicotyledons</taxon>
        <taxon>Gunneridae</taxon>
        <taxon>Pentapetalae</taxon>
        <taxon>rosids</taxon>
        <taxon>fabids</taxon>
        <taxon>Fabales</taxon>
        <taxon>Fabaceae</taxon>
        <taxon>Papilionoideae</taxon>
        <taxon>50 kb inversion clade</taxon>
        <taxon>NPAAA clade</taxon>
        <taxon>Hologalegina</taxon>
        <taxon>IRL clade</taxon>
        <taxon>Trifolieae</taxon>
        <taxon>Trifolium</taxon>
    </lineage>
</organism>
<keyword evidence="2" id="KW-1185">Reference proteome</keyword>
<sequence length="207" mass="22414">MLIRDVKEDIIQVLIPPDAVKKSHADLVQLRQINTLIVMAAGLFDETSSQDFEDNYQPKIDLLKVVAVFTSAATGTVAINHSCVAANQDLAMALLFVIGYASIIFEESLALNKSGVGLLMAEAYGIKERHQPNQKEALNSCDDRYRAILVAGVPKYVSALKQGDPKFAEDGANDATIEATTCENDFKGKSPLSDKSCFNPLSSQSFG</sequence>
<proteinExistence type="predicted"/>
<name>A0ACB0I6F9_TRIPR</name>
<dbReference type="Proteomes" id="UP001177021">
    <property type="component" value="Unassembled WGS sequence"/>
</dbReference>
<evidence type="ECO:0000313" key="1">
    <source>
        <dbReference type="EMBL" id="CAJ2627593.1"/>
    </source>
</evidence>
<accession>A0ACB0I6F9</accession>
<dbReference type="EMBL" id="CASHSV030000001">
    <property type="protein sequence ID" value="CAJ2627593.1"/>
    <property type="molecule type" value="Genomic_DNA"/>
</dbReference>
<evidence type="ECO:0000313" key="2">
    <source>
        <dbReference type="Proteomes" id="UP001177021"/>
    </source>
</evidence>